<dbReference type="EMBL" id="CP001275">
    <property type="protein sequence ID" value="ACM04655.1"/>
    <property type="molecule type" value="Genomic_DNA"/>
</dbReference>
<dbReference type="eggNOG" id="COG2226">
    <property type="taxonomic scope" value="Bacteria"/>
</dbReference>
<dbReference type="HOGENOM" id="CLU_1045481_0_0_0"/>
<organism evidence="3 4">
    <name type="scientific">Thermomicrobium roseum (strain ATCC 27502 / DSM 5159 / P-2)</name>
    <dbReference type="NCBI Taxonomy" id="309801"/>
    <lineage>
        <taxon>Bacteria</taxon>
        <taxon>Pseudomonadati</taxon>
        <taxon>Thermomicrobiota</taxon>
        <taxon>Thermomicrobia</taxon>
        <taxon>Thermomicrobiales</taxon>
        <taxon>Thermomicrobiaceae</taxon>
        <taxon>Thermomicrobium</taxon>
    </lineage>
</organism>
<dbReference type="STRING" id="309801.trd_1295"/>
<dbReference type="PANTHER" id="PTHR43591">
    <property type="entry name" value="METHYLTRANSFERASE"/>
    <property type="match status" value="1"/>
</dbReference>
<dbReference type="GO" id="GO:0008757">
    <property type="term" value="F:S-adenosylmethionine-dependent methyltransferase activity"/>
    <property type="evidence" value="ECO:0007669"/>
    <property type="project" value="InterPro"/>
</dbReference>
<dbReference type="Pfam" id="PF08241">
    <property type="entry name" value="Methyltransf_11"/>
    <property type="match status" value="1"/>
</dbReference>
<dbReference type="SUPFAM" id="SSF53335">
    <property type="entry name" value="S-adenosyl-L-methionine-dependent methyltransferases"/>
    <property type="match status" value="1"/>
</dbReference>
<dbReference type="RefSeq" id="WP_015922244.1">
    <property type="nucleotide sequence ID" value="NC_011959.1"/>
</dbReference>
<dbReference type="PANTHER" id="PTHR43591:SF24">
    <property type="entry name" value="2-METHOXY-6-POLYPRENYL-1,4-BENZOQUINOL METHYLASE, MITOCHONDRIAL"/>
    <property type="match status" value="1"/>
</dbReference>
<feature type="compositionally biased region" description="Basic and acidic residues" evidence="1">
    <location>
        <begin position="275"/>
        <end position="285"/>
    </location>
</feature>
<dbReference type="CDD" id="cd02440">
    <property type="entry name" value="AdoMet_MTases"/>
    <property type="match status" value="1"/>
</dbReference>
<name>B9L1N3_THERP</name>
<gene>
    <name evidence="3" type="ordered locus">trd_1295</name>
</gene>
<reference evidence="3 4" key="1">
    <citation type="journal article" date="2009" name="PLoS ONE">
        <title>Complete genome sequence of the aerobic CO-oxidizing thermophile Thermomicrobium roseum.</title>
        <authorList>
            <person name="Wu D."/>
            <person name="Raymond J."/>
            <person name="Wu M."/>
            <person name="Chatterji S."/>
            <person name="Ren Q."/>
            <person name="Graham J.E."/>
            <person name="Bryant D.A."/>
            <person name="Robb F."/>
            <person name="Colman A."/>
            <person name="Tallon L.J."/>
            <person name="Badger J.H."/>
            <person name="Madupu R."/>
            <person name="Ward N.L."/>
            <person name="Eisen J.A."/>
        </authorList>
    </citation>
    <scope>NUCLEOTIDE SEQUENCE [LARGE SCALE GENOMIC DNA]</scope>
    <source>
        <strain evidence="4">ATCC 27502 / DSM 5159 / P-2</strain>
    </source>
</reference>
<keyword evidence="4" id="KW-1185">Reference proteome</keyword>
<evidence type="ECO:0000256" key="1">
    <source>
        <dbReference type="SAM" id="MobiDB-lite"/>
    </source>
</evidence>
<dbReference type="AlphaFoldDB" id="B9L1N3"/>
<sequence length="285" mass="32231">MVVERSSRNCVLCGTRFTGRRFLCRRCSERYRRERPSRELRRRFYEAVDQLYPSWANTFGSYNMPQALLAVLDSVPRSARILELGCGGGALLRTLAERGFERLVGLDLARTALREACRRETPAAFVLADAERLPFRSQSFDVVIATDLIEHVDDLDAHLAEVARVLRPGGWYLVKTPNRPLAELYYRLAGLDDYPFWHPSMLSPGELQTRFARHGFTVRILAQPALTPAQLRKVPTPLLRGIAARLPVALLPVWLRPHLEALAELQAEPDSSGDGDSRRTLKEPS</sequence>
<accession>B9L1N3</accession>
<dbReference type="KEGG" id="tro:trd_1295"/>
<evidence type="ECO:0000313" key="4">
    <source>
        <dbReference type="Proteomes" id="UP000000447"/>
    </source>
</evidence>
<dbReference type="Gene3D" id="3.40.50.150">
    <property type="entry name" value="Vaccinia Virus protein VP39"/>
    <property type="match status" value="1"/>
</dbReference>
<protein>
    <recommendedName>
        <fullName evidence="2">Methyltransferase type 11 domain-containing protein</fullName>
    </recommendedName>
</protein>
<feature type="region of interest" description="Disordered" evidence="1">
    <location>
        <begin position="266"/>
        <end position="285"/>
    </location>
</feature>
<evidence type="ECO:0000259" key="2">
    <source>
        <dbReference type="Pfam" id="PF08241"/>
    </source>
</evidence>
<dbReference type="InterPro" id="IPR029063">
    <property type="entry name" value="SAM-dependent_MTases_sf"/>
</dbReference>
<dbReference type="Proteomes" id="UP000000447">
    <property type="component" value="Chromosome"/>
</dbReference>
<proteinExistence type="predicted"/>
<feature type="domain" description="Methyltransferase type 11" evidence="2">
    <location>
        <begin position="82"/>
        <end position="173"/>
    </location>
</feature>
<evidence type="ECO:0000313" key="3">
    <source>
        <dbReference type="EMBL" id="ACM04655.1"/>
    </source>
</evidence>
<dbReference type="OrthoDB" id="9805171at2"/>
<dbReference type="InterPro" id="IPR013216">
    <property type="entry name" value="Methyltransf_11"/>
</dbReference>